<feature type="region of interest" description="Disordered" evidence="1">
    <location>
        <begin position="164"/>
        <end position="224"/>
    </location>
</feature>
<feature type="compositionally biased region" description="Polar residues" evidence="1">
    <location>
        <begin position="79"/>
        <end position="89"/>
    </location>
</feature>
<feature type="compositionally biased region" description="Low complexity" evidence="1">
    <location>
        <begin position="489"/>
        <end position="511"/>
    </location>
</feature>
<dbReference type="STRING" id="686832.A0A0C2XM55"/>
<feature type="compositionally biased region" description="Polar residues" evidence="1">
    <location>
        <begin position="165"/>
        <end position="190"/>
    </location>
</feature>
<evidence type="ECO:0000313" key="3">
    <source>
        <dbReference type="Proteomes" id="UP000053424"/>
    </source>
</evidence>
<feature type="compositionally biased region" description="Polar residues" evidence="1">
    <location>
        <begin position="215"/>
        <end position="224"/>
    </location>
</feature>
<name>A0A0C2XM55_HEBCY</name>
<feature type="region of interest" description="Disordered" evidence="1">
    <location>
        <begin position="375"/>
        <end position="531"/>
    </location>
</feature>
<accession>A0A0C2XM55</accession>
<feature type="region of interest" description="Disordered" evidence="1">
    <location>
        <begin position="39"/>
        <end position="106"/>
    </location>
</feature>
<evidence type="ECO:0008006" key="4">
    <source>
        <dbReference type="Google" id="ProtNLM"/>
    </source>
</evidence>
<keyword evidence="3" id="KW-1185">Reference proteome</keyword>
<proteinExistence type="predicted"/>
<gene>
    <name evidence="2" type="ORF">M413DRAFT_29756</name>
</gene>
<feature type="compositionally biased region" description="Low complexity" evidence="1">
    <location>
        <begin position="90"/>
        <end position="106"/>
    </location>
</feature>
<feature type="compositionally biased region" description="Gly residues" evidence="1">
    <location>
        <begin position="451"/>
        <end position="460"/>
    </location>
</feature>
<reference evidence="3" key="2">
    <citation type="submission" date="2015-01" db="EMBL/GenBank/DDBJ databases">
        <title>Evolutionary Origins and Diversification of the Mycorrhizal Mutualists.</title>
        <authorList>
            <consortium name="DOE Joint Genome Institute"/>
            <consortium name="Mycorrhizal Genomics Consortium"/>
            <person name="Kohler A."/>
            <person name="Kuo A."/>
            <person name="Nagy L.G."/>
            <person name="Floudas D."/>
            <person name="Copeland A."/>
            <person name="Barry K.W."/>
            <person name="Cichocki N."/>
            <person name="Veneault-Fourrey C."/>
            <person name="LaButti K."/>
            <person name="Lindquist E.A."/>
            <person name="Lipzen A."/>
            <person name="Lundell T."/>
            <person name="Morin E."/>
            <person name="Murat C."/>
            <person name="Riley R."/>
            <person name="Ohm R."/>
            <person name="Sun H."/>
            <person name="Tunlid A."/>
            <person name="Henrissat B."/>
            <person name="Grigoriev I.V."/>
            <person name="Hibbett D.S."/>
            <person name="Martin F."/>
        </authorList>
    </citation>
    <scope>NUCLEOTIDE SEQUENCE [LARGE SCALE GENOMIC DNA]</scope>
    <source>
        <strain evidence="3">h7</strain>
    </source>
</reference>
<feature type="region of interest" description="Disordered" evidence="1">
    <location>
        <begin position="326"/>
        <end position="359"/>
    </location>
</feature>
<sequence length="531" mass="55864">MDKIIFYAFHRSGPKPGFESAAFPNGLPEALEATVAFQSPAEGTSSDSDHGGAINGHHCKSGDPCKCVLPKARTRPRGPSQTQLNSMLPSGSSSGGQSQSSSAHASSQILARIAVLRPVLPRPAQQDMGFPFPGPVHNPSMSVPHGHTNNRHHDSYAPYTRHGMTPQNLGHPQSYVASSGPSNPTFSYTEQAYHHDPMQLGNPTHPSGGPAWTPQLPQRQQGNGLDSFPSMCSCGDNCACPGCVHHNRSTLPSSSAYASCHNPNQCGTCLDCTIMSLPASAILPPDTALSIYNDSSQNDAIDDWLRQLSASKSNSSDFQHGFPVNSQTAGGGSFQGWNGDPSPNRAFPPFSNNSSINRDPRGMPNYNFGANAMMPPFPAHPQHRSSNDMSSNRSQHQVVDPRLLPTNTGMMGGGGGGSSAFLNLPRSRTPSASSQSSHHGSDTRNSSIGGRNSGGGGGRPSGRMQGMFPNQGVRSVPPLDIHPNMMRGPNSSASISPSPASSSGPTPARSPYASSDPEAEYDPSLAGLQIY</sequence>
<dbReference type="AlphaFoldDB" id="A0A0C2XM55"/>
<evidence type="ECO:0000256" key="1">
    <source>
        <dbReference type="SAM" id="MobiDB-lite"/>
    </source>
</evidence>
<organism evidence="2 3">
    <name type="scientific">Hebeloma cylindrosporum</name>
    <dbReference type="NCBI Taxonomy" id="76867"/>
    <lineage>
        <taxon>Eukaryota</taxon>
        <taxon>Fungi</taxon>
        <taxon>Dikarya</taxon>
        <taxon>Basidiomycota</taxon>
        <taxon>Agaricomycotina</taxon>
        <taxon>Agaricomycetes</taxon>
        <taxon>Agaricomycetidae</taxon>
        <taxon>Agaricales</taxon>
        <taxon>Agaricineae</taxon>
        <taxon>Hymenogastraceae</taxon>
        <taxon>Hebeloma</taxon>
    </lineage>
</organism>
<protein>
    <recommendedName>
        <fullName evidence="4">Copper-fist domain-containing protein</fullName>
    </recommendedName>
</protein>
<feature type="compositionally biased region" description="Polar residues" evidence="1">
    <location>
        <begin position="387"/>
        <end position="397"/>
    </location>
</feature>
<reference evidence="2 3" key="1">
    <citation type="submission" date="2014-04" db="EMBL/GenBank/DDBJ databases">
        <authorList>
            <consortium name="DOE Joint Genome Institute"/>
            <person name="Kuo A."/>
            <person name="Gay G."/>
            <person name="Dore J."/>
            <person name="Kohler A."/>
            <person name="Nagy L.G."/>
            <person name="Floudas D."/>
            <person name="Copeland A."/>
            <person name="Barry K.W."/>
            <person name="Cichocki N."/>
            <person name="Veneault-Fourrey C."/>
            <person name="LaButti K."/>
            <person name="Lindquist E.A."/>
            <person name="Lipzen A."/>
            <person name="Lundell T."/>
            <person name="Morin E."/>
            <person name="Murat C."/>
            <person name="Sun H."/>
            <person name="Tunlid A."/>
            <person name="Henrissat B."/>
            <person name="Grigoriev I.V."/>
            <person name="Hibbett D.S."/>
            <person name="Martin F."/>
            <person name="Nordberg H.P."/>
            <person name="Cantor M.N."/>
            <person name="Hua S.X."/>
        </authorList>
    </citation>
    <scope>NUCLEOTIDE SEQUENCE [LARGE SCALE GENOMIC DNA]</scope>
    <source>
        <strain evidence="3">h7</strain>
    </source>
</reference>
<dbReference type="Proteomes" id="UP000053424">
    <property type="component" value="Unassembled WGS sequence"/>
</dbReference>
<feature type="compositionally biased region" description="Low complexity" evidence="1">
    <location>
        <begin position="425"/>
        <end position="450"/>
    </location>
</feature>
<evidence type="ECO:0000313" key="2">
    <source>
        <dbReference type="EMBL" id="KIM38808.1"/>
    </source>
</evidence>
<dbReference type="HOGENOM" id="CLU_512937_0_0_1"/>
<dbReference type="OrthoDB" id="5600085at2759"/>
<dbReference type="EMBL" id="KN831788">
    <property type="protein sequence ID" value="KIM38808.1"/>
    <property type="molecule type" value="Genomic_DNA"/>
</dbReference>